<keyword evidence="3" id="KW-1185">Reference proteome</keyword>
<protein>
    <recommendedName>
        <fullName evidence="4">DUF2252 domain-containing protein</fullName>
    </recommendedName>
</protein>
<dbReference type="eggNOG" id="COG4320">
    <property type="taxonomic scope" value="Bacteria"/>
</dbReference>
<name>A1VLG8_POLNA</name>
<dbReference type="EMBL" id="CP000529">
    <property type="protein sequence ID" value="ABM36496.1"/>
    <property type="molecule type" value="Genomic_DNA"/>
</dbReference>
<evidence type="ECO:0008006" key="4">
    <source>
        <dbReference type="Google" id="ProtNLM"/>
    </source>
</evidence>
<dbReference type="HOGENOM" id="CLU_032121_1_0_4"/>
<dbReference type="Pfam" id="PF10009">
    <property type="entry name" value="DUF2252"/>
    <property type="match status" value="1"/>
</dbReference>
<feature type="chain" id="PRO_5002639833" description="DUF2252 domain-containing protein" evidence="1">
    <location>
        <begin position="39"/>
        <end position="469"/>
    </location>
</feature>
<evidence type="ECO:0000256" key="1">
    <source>
        <dbReference type="SAM" id="SignalP"/>
    </source>
</evidence>
<dbReference type="OrthoDB" id="1491115at2"/>
<accession>A1VLG8</accession>
<gene>
    <name evidence="2" type="ordered locus">Pnap_1180</name>
</gene>
<dbReference type="Proteomes" id="UP000000644">
    <property type="component" value="Chromosome"/>
</dbReference>
<dbReference type="AlphaFoldDB" id="A1VLG8"/>
<feature type="signal peptide" evidence="1">
    <location>
        <begin position="1"/>
        <end position="38"/>
    </location>
</feature>
<keyword evidence="1" id="KW-0732">Signal</keyword>
<dbReference type="InterPro" id="IPR018721">
    <property type="entry name" value="DUF2252"/>
</dbReference>
<proteinExistence type="predicted"/>
<dbReference type="PANTHER" id="PTHR39441:SF1">
    <property type="entry name" value="DUF2252 DOMAIN-CONTAINING PROTEIN"/>
    <property type="match status" value="1"/>
</dbReference>
<organism evidence="2 3">
    <name type="scientific">Polaromonas naphthalenivorans (strain CJ2)</name>
    <dbReference type="NCBI Taxonomy" id="365044"/>
    <lineage>
        <taxon>Bacteria</taxon>
        <taxon>Pseudomonadati</taxon>
        <taxon>Pseudomonadota</taxon>
        <taxon>Betaproteobacteria</taxon>
        <taxon>Burkholderiales</taxon>
        <taxon>Comamonadaceae</taxon>
        <taxon>Polaromonas</taxon>
    </lineage>
</organism>
<evidence type="ECO:0000313" key="2">
    <source>
        <dbReference type="EMBL" id="ABM36496.1"/>
    </source>
</evidence>
<dbReference type="PANTHER" id="PTHR39441">
    <property type="entry name" value="DUF2252 DOMAIN-CONTAINING PROTEIN"/>
    <property type="match status" value="1"/>
</dbReference>
<sequence length="469" mass="50766">MLPLCPLFSSSPAFHSAGKLTVLCVLVAAALAPLAADAATARQAYVTQEVYTQNHPYAAQLPQELFTKMDKMALSPFMFFRGTAHLYHKDMRTVSSAFLTSGTSLVWLDGDMHLQNFGAVLNSAGNAVFDTNDFDEGAWGPFNLDVYRLATSIQLAAKEMGVSSADRDSLVRTFAESYSKKMTDFKGSDEELGYGLSSSNTSGVVQDTVNKVAGNTRSSFLGKYTTSASPRRFQSTAELIAVSSSTSSAIATAMSSYIGSIPASKLPASANYFNIKDIRLKLGSGTGSLGRYRYWILVEGASSSNSDDVILEMKESVASAVNLSNQNTMPASVYNSHFGYRVVRSLKAQTSYADPLAGYASMSGKAFFLREKSAFAEDFDYTLLTSYGKWSTAVDYFGKALAKNHALSDKDYDPNLISSSVDKAVSDAVTGYTSAFKDEVMYFAKDYAAQVELDWQEFVKAKNAGATLY</sequence>
<evidence type="ECO:0000313" key="3">
    <source>
        <dbReference type="Proteomes" id="UP000000644"/>
    </source>
</evidence>
<dbReference type="STRING" id="365044.Pnap_1180"/>
<dbReference type="KEGG" id="pna:Pnap_1180"/>
<reference evidence="3" key="1">
    <citation type="journal article" date="2009" name="Environ. Microbiol.">
        <title>The genome of Polaromonas naphthalenivorans strain CJ2, isolated from coal tar-contaminated sediment, reveals physiological and metabolic versatility and evolution through extensive horizontal gene transfer.</title>
        <authorList>
            <person name="Yagi J.M."/>
            <person name="Sims D."/>
            <person name="Brettin T."/>
            <person name="Bruce D."/>
            <person name="Madsen E.L."/>
        </authorList>
    </citation>
    <scope>NUCLEOTIDE SEQUENCE [LARGE SCALE GENOMIC DNA]</scope>
    <source>
        <strain evidence="3">CJ2</strain>
    </source>
</reference>